<dbReference type="GO" id="GO:0016812">
    <property type="term" value="F:hydrolase activity, acting on carbon-nitrogen (but not peptide) bonds, in cyclic amides"/>
    <property type="evidence" value="ECO:0007669"/>
    <property type="project" value="TreeGrafter"/>
</dbReference>
<keyword evidence="4" id="KW-0217">Developmental protein</keyword>
<evidence type="ECO:0000256" key="3">
    <source>
        <dbReference type="ARBA" id="ARBA00014316"/>
    </source>
</evidence>
<evidence type="ECO:0000256" key="4">
    <source>
        <dbReference type="ARBA" id="ARBA00022473"/>
    </source>
</evidence>
<evidence type="ECO:0000256" key="6">
    <source>
        <dbReference type="ARBA" id="ARBA00022553"/>
    </source>
</evidence>
<dbReference type="GO" id="GO:0030154">
    <property type="term" value="P:cell differentiation"/>
    <property type="evidence" value="ECO:0007669"/>
    <property type="project" value="UniProtKB-KW"/>
</dbReference>
<evidence type="ECO:0000259" key="11">
    <source>
        <dbReference type="Pfam" id="PF01979"/>
    </source>
</evidence>
<keyword evidence="13" id="KW-1185">Reference proteome</keyword>
<dbReference type="Gene3D" id="3.20.20.140">
    <property type="entry name" value="Metal-dependent hydrolases"/>
    <property type="match status" value="1"/>
</dbReference>
<dbReference type="GO" id="GO:0007399">
    <property type="term" value="P:nervous system development"/>
    <property type="evidence" value="ECO:0007669"/>
    <property type="project" value="UniProtKB-KW"/>
</dbReference>
<comment type="caution">
    <text evidence="12">The sequence shown here is derived from an EMBL/GenBank/DDBJ whole genome shotgun (WGS) entry which is preliminary data.</text>
</comment>
<dbReference type="GO" id="GO:0005829">
    <property type="term" value="C:cytosol"/>
    <property type="evidence" value="ECO:0007669"/>
    <property type="project" value="TreeGrafter"/>
</dbReference>
<dbReference type="InterPro" id="IPR050378">
    <property type="entry name" value="Metallo-dep_Hydrolases_sf"/>
</dbReference>
<reference evidence="12 13" key="1">
    <citation type="journal article" date="2020" name="Nature">
        <title>Six reference-quality genomes reveal evolution of bat adaptations.</title>
        <authorList>
            <person name="Jebb D."/>
            <person name="Huang Z."/>
            <person name="Pippel M."/>
            <person name="Hughes G.M."/>
            <person name="Lavrichenko K."/>
            <person name="Devanna P."/>
            <person name="Winkler S."/>
            <person name="Jermiin L.S."/>
            <person name="Skirmuntt E.C."/>
            <person name="Katzourakis A."/>
            <person name="Burkitt-Gray L."/>
            <person name="Ray D.A."/>
            <person name="Sullivan K.A.M."/>
            <person name="Roscito J.G."/>
            <person name="Kirilenko B.M."/>
            <person name="Davalos L.M."/>
            <person name="Corthals A.P."/>
            <person name="Power M.L."/>
            <person name="Jones G."/>
            <person name="Ransome R.D."/>
            <person name="Dechmann D.K.N."/>
            <person name="Locatelli A.G."/>
            <person name="Puechmaille S.J."/>
            <person name="Fedrigo O."/>
            <person name="Jarvis E.D."/>
            <person name="Hiller M."/>
            <person name="Vernes S.C."/>
            <person name="Myers E.W."/>
            <person name="Teeling E.C."/>
        </authorList>
    </citation>
    <scope>NUCLEOTIDE SEQUENCE [LARGE SCALE GENOMIC DNA]</scope>
    <source>
        <strain evidence="12">MMyoMyo1</strain>
        <tissue evidence="12">Flight muscle</tissue>
    </source>
</reference>
<dbReference type="InterPro" id="IPR006680">
    <property type="entry name" value="Amidohydro-rel"/>
</dbReference>
<protein>
    <recommendedName>
        <fullName evidence="3">Dihydropyrimidinase-related protein 2</fullName>
    </recommendedName>
</protein>
<accession>A0A7J7XF52</accession>
<dbReference type="Proteomes" id="UP000527355">
    <property type="component" value="Unassembled WGS sequence"/>
</dbReference>
<gene>
    <name evidence="12" type="ORF">mMyoMyo1_004111</name>
</gene>
<organism evidence="12 13">
    <name type="scientific">Myotis myotis</name>
    <name type="common">Greater mouse-eared bat</name>
    <name type="synonym">Vespertilio myotis</name>
    <dbReference type="NCBI Taxonomy" id="51298"/>
    <lineage>
        <taxon>Eukaryota</taxon>
        <taxon>Metazoa</taxon>
        <taxon>Chordata</taxon>
        <taxon>Craniata</taxon>
        <taxon>Vertebrata</taxon>
        <taxon>Euteleostomi</taxon>
        <taxon>Mammalia</taxon>
        <taxon>Eutheria</taxon>
        <taxon>Laurasiatheria</taxon>
        <taxon>Chiroptera</taxon>
        <taxon>Yangochiroptera</taxon>
        <taxon>Vespertilionidae</taxon>
        <taxon>Myotis</taxon>
    </lineage>
</organism>
<dbReference type="AlphaFoldDB" id="A0A7J7XF52"/>
<dbReference type="EMBL" id="JABWUV010000006">
    <property type="protein sequence ID" value="KAF6348295.1"/>
    <property type="molecule type" value="Genomic_DNA"/>
</dbReference>
<dbReference type="FunFam" id="2.30.40.10:FF:000021">
    <property type="entry name" value="Dihydropyrimidinase-related protein 2"/>
    <property type="match status" value="1"/>
</dbReference>
<evidence type="ECO:0000256" key="10">
    <source>
        <dbReference type="ARBA" id="ARBA00025964"/>
    </source>
</evidence>
<dbReference type="SUPFAM" id="SSF51338">
    <property type="entry name" value="Composite domain of metallo-dependent hydrolases"/>
    <property type="match status" value="1"/>
</dbReference>
<evidence type="ECO:0000256" key="5">
    <source>
        <dbReference type="ARBA" id="ARBA00022490"/>
    </source>
</evidence>
<comment type="subcellular location">
    <subcellularLocation>
        <location evidence="1">Cytoplasm</location>
    </subcellularLocation>
</comment>
<dbReference type="PANTHER" id="PTHR11647">
    <property type="entry name" value="HYDRANTOINASE/DIHYDROPYRIMIDINASE FAMILY MEMBER"/>
    <property type="match status" value="1"/>
</dbReference>
<comment type="function">
    <text evidence="9">Plays a role in neuronal development and polarity, as well as in axon growth and guidance, neuronal growth cone collapse and cell migration. Necessary for signaling by class 3 semaphorins and subsequent remodeling of the cytoskeleton. May play a role in endocytosis.</text>
</comment>
<proteinExistence type="inferred from homology"/>
<feature type="domain" description="Amidohydrolase-related" evidence="11">
    <location>
        <begin position="64"/>
        <end position="111"/>
    </location>
</feature>
<evidence type="ECO:0000313" key="13">
    <source>
        <dbReference type="Proteomes" id="UP000527355"/>
    </source>
</evidence>
<dbReference type="PANTHER" id="PTHR11647:SF56">
    <property type="entry name" value="DIHYDROPYRIMIDINASE-RELATED PROTEIN 2"/>
    <property type="match status" value="1"/>
</dbReference>
<evidence type="ECO:0000313" key="12">
    <source>
        <dbReference type="EMBL" id="KAF6348295.1"/>
    </source>
</evidence>
<dbReference type="Pfam" id="PF01979">
    <property type="entry name" value="Amidohydro_1"/>
    <property type="match status" value="1"/>
</dbReference>
<evidence type="ECO:0000256" key="7">
    <source>
        <dbReference type="ARBA" id="ARBA00022782"/>
    </source>
</evidence>
<evidence type="ECO:0000256" key="9">
    <source>
        <dbReference type="ARBA" id="ARBA00024777"/>
    </source>
</evidence>
<sequence>MSYQGKKNIPRITSDRLLIKGGKIVNDDQSFYADIYMEDGLIKQIGENLIVPGGVKTIEAHSRMVIPGGIDVHTRFQMPDQGMTSADDFFQGTKAALAGGTTMISKTAYNNNLRTREPLPWENESVLFAFFLLEVAELSSGLICHRREWGCGWPGSCFLTRVFSLTLTSPMELENADLENCGRIKEWLLAFSA</sequence>
<keyword evidence="7" id="KW-0221">Differentiation</keyword>
<evidence type="ECO:0000256" key="8">
    <source>
        <dbReference type="ARBA" id="ARBA00022902"/>
    </source>
</evidence>
<keyword evidence="8" id="KW-0524">Neurogenesis</keyword>
<keyword evidence="5" id="KW-0963">Cytoplasm</keyword>
<evidence type="ECO:0000256" key="1">
    <source>
        <dbReference type="ARBA" id="ARBA00004496"/>
    </source>
</evidence>
<dbReference type="VEuPathDB" id="HostDB:GeneID_118658364"/>
<dbReference type="InterPro" id="IPR011059">
    <property type="entry name" value="Metal-dep_hydrolase_composite"/>
</dbReference>
<keyword evidence="6" id="KW-0597">Phosphoprotein</keyword>
<comment type="similarity">
    <text evidence="2">Belongs to the metallo-dependent hydrolases superfamily. Hydantoinase/dihydropyrimidinase family.</text>
</comment>
<comment type="subunit">
    <text evidence="10">Homotetramer, and heterotetramer with CRMP1, DPYSL3, DPYSL4 or DPYSL5. Interacts through its C-terminus with the C-terminus of CYFIP1/SRA1. Interacts with HTR4. Interacts with CLN6. Interacts with MICALL1.</text>
</comment>
<name>A0A7J7XF52_MYOMY</name>
<evidence type="ECO:0000256" key="2">
    <source>
        <dbReference type="ARBA" id="ARBA00008829"/>
    </source>
</evidence>